<keyword evidence="3" id="KW-1185">Reference proteome</keyword>
<name>A0A653CCX5_CALMS</name>
<evidence type="ECO:0000313" key="2">
    <source>
        <dbReference type="EMBL" id="VEN45576.1"/>
    </source>
</evidence>
<dbReference type="EMBL" id="CAACVG010007465">
    <property type="protein sequence ID" value="VEN45576.1"/>
    <property type="molecule type" value="Genomic_DNA"/>
</dbReference>
<dbReference type="AlphaFoldDB" id="A0A653CCX5"/>
<evidence type="ECO:0000313" key="3">
    <source>
        <dbReference type="Proteomes" id="UP000410492"/>
    </source>
</evidence>
<gene>
    <name evidence="2" type="ORF">CALMAC_LOCUS7982</name>
</gene>
<accession>A0A653CCX5</accession>
<proteinExistence type="predicted"/>
<reference evidence="2 3" key="1">
    <citation type="submission" date="2019-01" db="EMBL/GenBank/DDBJ databases">
        <authorList>
            <person name="Sayadi A."/>
        </authorList>
    </citation>
    <scope>NUCLEOTIDE SEQUENCE [LARGE SCALE GENOMIC DNA]</scope>
</reference>
<feature type="signal peptide" evidence="1">
    <location>
        <begin position="1"/>
        <end position="19"/>
    </location>
</feature>
<feature type="chain" id="PRO_5024916061" description="Lipoprotein" evidence="1">
    <location>
        <begin position="20"/>
        <end position="35"/>
    </location>
</feature>
<organism evidence="2 3">
    <name type="scientific">Callosobruchus maculatus</name>
    <name type="common">Southern cowpea weevil</name>
    <name type="synonym">Pulse bruchid</name>
    <dbReference type="NCBI Taxonomy" id="64391"/>
    <lineage>
        <taxon>Eukaryota</taxon>
        <taxon>Metazoa</taxon>
        <taxon>Ecdysozoa</taxon>
        <taxon>Arthropoda</taxon>
        <taxon>Hexapoda</taxon>
        <taxon>Insecta</taxon>
        <taxon>Pterygota</taxon>
        <taxon>Neoptera</taxon>
        <taxon>Endopterygota</taxon>
        <taxon>Coleoptera</taxon>
        <taxon>Polyphaga</taxon>
        <taxon>Cucujiformia</taxon>
        <taxon>Chrysomeloidea</taxon>
        <taxon>Chrysomelidae</taxon>
        <taxon>Bruchinae</taxon>
        <taxon>Bruchini</taxon>
        <taxon>Callosobruchus</taxon>
    </lineage>
</organism>
<dbReference type="Proteomes" id="UP000410492">
    <property type="component" value="Unassembled WGS sequence"/>
</dbReference>
<protein>
    <recommendedName>
        <fullName evidence="4">Lipoprotein</fullName>
    </recommendedName>
</protein>
<keyword evidence="1" id="KW-0732">Signal</keyword>
<evidence type="ECO:0000256" key="1">
    <source>
        <dbReference type="SAM" id="SignalP"/>
    </source>
</evidence>
<sequence>MHRSGLAKSLIFSFSLVSALCHRQNVLRFGFRILQ</sequence>
<evidence type="ECO:0008006" key="4">
    <source>
        <dbReference type="Google" id="ProtNLM"/>
    </source>
</evidence>